<sequence length="390" mass="43940">MIEQLEGKAKRHWTYRELASHDDLGQGDIVPKTSKLASILGQKCSEQLGEEITHVLVLTQSCDLVRRKSKSCKAPVILVAPVRPLWSVIIDQIATYQSDMEAYAGICRQSAKAELRAFLESLINNNKEDYFYLHPDADVGIADHSCAYLRLCFGLNADEYYDHLKENRTVSLTEPFANKLGWHMGWLYARVGTEDRVPDHSTKNEFGKIISTLLPSAYPWVDDAKLNEAIEMISNACISECGLPSAPEELLQLIEIMPGKSSKDKVLDSIRAVLMRSPAFNDNAIIQLISNTLKKDSRVKQLANSEELCRSITDHLTQNRVFSNDIIIERISSLLNAHDQFATLSIKDALLEKILSQLRNTRFLDNDVFANKLCNLVSGDPQFRRAMKES</sequence>
<dbReference type="OrthoDB" id="8244412at2"/>
<gene>
    <name evidence="1" type="ordered locus">Desti_4634</name>
</gene>
<dbReference type="HOGENOM" id="CLU_707383_0_0_7"/>
<dbReference type="EMBL" id="CP003360">
    <property type="protein sequence ID" value="AFM27258.1"/>
    <property type="molecule type" value="Genomic_DNA"/>
</dbReference>
<dbReference type="RefSeq" id="WP_014812368.1">
    <property type="nucleotide sequence ID" value="NC_018025.1"/>
</dbReference>
<dbReference type="STRING" id="706587.Desti_4634"/>
<protein>
    <submittedName>
        <fullName evidence="1">Uncharacterized protein</fullName>
    </submittedName>
</protein>
<name>I4CCG7_DESTA</name>
<accession>I4CCG7</accession>
<reference evidence="2" key="1">
    <citation type="submission" date="2012-06" db="EMBL/GenBank/DDBJ databases">
        <title>Complete sequence of chromosome of Desulfomonile tiedjei DSM 6799.</title>
        <authorList>
            <person name="Lucas S."/>
            <person name="Copeland A."/>
            <person name="Lapidus A."/>
            <person name="Glavina del Rio T."/>
            <person name="Dalin E."/>
            <person name="Tice H."/>
            <person name="Bruce D."/>
            <person name="Goodwin L."/>
            <person name="Pitluck S."/>
            <person name="Peters L."/>
            <person name="Ovchinnikova G."/>
            <person name="Zeytun A."/>
            <person name="Lu M."/>
            <person name="Kyrpides N."/>
            <person name="Mavromatis K."/>
            <person name="Ivanova N."/>
            <person name="Brettin T."/>
            <person name="Detter J.C."/>
            <person name="Han C."/>
            <person name="Larimer F."/>
            <person name="Land M."/>
            <person name="Hauser L."/>
            <person name="Markowitz V."/>
            <person name="Cheng J.-F."/>
            <person name="Hugenholtz P."/>
            <person name="Woyke T."/>
            <person name="Wu D."/>
            <person name="Spring S."/>
            <person name="Schroeder M."/>
            <person name="Brambilla E."/>
            <person name="Klenk H.-P."/>
            <person name="Eisen J.A."/>
        </authorList>
    </citation>
    <scope>NUCLEOTIDE SEQUENCE [LARGE SCALE GENOMIC DNA]</scope>
    <source>
        <strain evidence="2">ATCC 49306 / DSM 6799 / DCB-1</strain>
    </source>
</reference>
<organism evidence="1 2">
    <name type="scientific">Desulfomonile tiedjei (strain ATCC 49306 / DSM 6799 / DCB-1)</name>
    <dbReference type="NCBI Taxonomy" id="706587"/>
    <lineage>
        <taxon>Bacteria</taxon>
        <taxon>Pseudomonadati</taxon>
        <taxon>Thermodesulfobacteriota</taxon>
        <taxon>Desulfomonilia</taxon>
        <taxon>Desulfomonilales</taxon>
        <taxon>Desulfomonilaceae</taxon>
        <taxon>Desulfomonile</taxon>
    </lineage>
</organism>
<dbReference type="AlphaFoldDB" id="I4CCG7"/>
<dbReference type="KEGG" id="dti:Desti_4634"/>
<evidence type="ECO:0000313" key="1">
    <source>
        <dbReference type="EMBL" id="AFM27258.1"/>
    </source>
</evidence>
<evidence type="ECO:0000313" key="2">
    <source>
        <dbReference type="Proteomes" id="UP000006055"/>
    </source>
</evidence>
<keyword evidence="2" id="KW-1185">Reference proteome</keyword>
<dbReference type="Proteomes" id="UP000006055">
    <property type="component" value="Chromosome"/>
</dbReference>
<proteinExistence type="predicted"/>